<dbReference type="RefSeq" id="WP_129725629.1">
    <property type="nucleotide sequence ID" value="NZ_LR215036.1"/>
</dbReference>
<dbReference type="KEGG" id="mcit:NCTC10181_00701"/>
<accession>A0A449B2K2</accession>
<evidence type="ECO:0000313" key="1">
    <source>
        <dbReference type="EMBL" id="VEU74837.1"/>
    </source>
</evidence>
<reference evidence="1 2" key="1">
    <citation type="submission" date="2019-01" db="EMBL/GenBank/DDBJ databases">
        <authorList>
            <consortium name="Pathogen Informatics"/>
        </authorList>
    </citation>
    <scope>NUCLEOTIDE SEQUENCE [LARGE SCALE GENOMIC DNA]</scope>
    <source>
        <strain evidence="1 2">NCTC10181</strain>
    </source>
</reference>
<proteinExistence type="predicted"/>
<keyword evidence="2" id="KW-1185">Reference proteome</keyword>
<dbReference type="Proteomes" id="UP000290985">
    <property type="component" value="Chromosome"/>
</dbReference>
<protein>
    <submittedName>
        <fullName evidence="1">Uncharacterized protein</fullName>
    </submittedName>
</protein>
<dbReference type="EMBL" id="LR215036">
    <property type="protein sequence ID" value="VEU74837.1"/>
    <property type="molecule type" value="Genomic_DNA"/>
</dbReference>
<name>A0A449B2K2_9BACT</name>
<sequence length="176" mass="20719">MIKLNSQGEINTKRINICTTKLTFLTKLKEKTTQIADTEQIKLLNLILNFPFKVDEFKNGFLCYAFKILSLDISKPTLKRVIDILEDKFDPIAKDKYIKENRLKLGSRWKEIASKALAKVGTKTKYVHIIKDINNCKDDLYYFVLPSYDEIVLDDFEDLKFEMFEELEEDIKKQLH</sequence>
<dbReference type="AlphaFoldDB" id="A0A449B2K2"/>
<organism evidence="1 2">
    <name type="scientific">Mycoplasmopsis citelli</name>
    <dbReference type="NCBI Taxonomy" id="171281"/>
    <lineage>
        <taxon>Bacteria</taxon>
        <taxon>Bacillati</taxon>
        <taxon>Mycoplasmatota</taxon>
        <taxon>Mycoplasmoidales</taxon>
        <taxon>Metamycoplasmataceae</taxon>
        <taxon>Mycoplasmopsis</taxon>
    </lineage>
</organism>
<gene>
    <name evidence="1" type="ORF">NCTC10181_00701</name>
</gene>
<evidence type="ECO:0000313" key="2">
    <source>
        <dbReference type="Proteomes" id="UP000290985"/>
    </source>
</evidence>